<comment type="caution">
    <text evidence="12">The sequence shown here is derived from an EMBL/GenBank/DDBJ whole genome shotgun (WGS) entry which is preliminary data.</text>
</comment>
<dbReference type="EMBL" id="JPRH01000010">
    <property type="protein sequence ID" value="KFF10474.1"/>
    <property type="molecule type" value="Genomic_DNA"/>
</dbReference>
<keyword evidence="7" id="KW-0482">Metalloprotease</keyword>
<name>A0A086A1B0_9FLAO</name>
<feature type="signal peptide" evidence="9">
    <location>
        <begin position="1"/>
        <end position="22"/>
    </location>
</feature>
<dbReference type="Gene3D" id="3.30.830.10">
    <property type="entry name" value="Metalloenzyme, LuxS/M16 peptidase-like"/>
    <property type="match status" value="4"/>
</dbReference>
<dbReference type="InterPro" id="IPR011249">
    <property type="entry name" value="Metalloenz_LuxS/M16"/>
</dbReference>
<dbReference type="GO" id="GO:0046872">
    <property type="term" value="F:metal ion binding"/>
    <property type="evidence" value="ECO:0007669"/>
    <property type="project" value="UniProtKB-KW"/>
</dbReference>
<feature type="domain" description="Peptidase M16 C-terminal" evidence="11">
    <location>
        <begin position="264"/>
        <end position="435"/>
    </location>
</feature>
<dbReference type="PANTHER" id="PTHR43690:SF17">
    <property type="entry name" value="PROTEIN YHJJ"/>
    <property type="match status" value="1"/>
</dbReference>
<evidence type="ECO:0000256" key="1">
    <source>
        <dbReference type="ARBA" id="ARBA00001947"/>
    </source>
</evidence>
<evidence type="ECO:0000256" key="9">
    <source>
        <dbReference type="SAM" id="SignalP"/>
    </source>
</evidence>
<evidence type="ECO:0000256" key="3">
    <source>
        <dbReference type="ARBA" id="ARBA00022670"/>
    </source>
</evidence>
<evidence type="ECO:0000256" key="4">
    <source>
        <dbReference type="ARBA" id="ARBA00022723"/>
    </source>
</evidence>
<keyword evidence="3" id="KW-0645">Protease</keyword>
<evidence type="ECO:0000259" key="10">
    <source>
        <dbReference type="Pfam" id="PF00675"/>
    </source>
</evidence>
<feature type="domain" description="Peptidase M16 N-terminal" evidence="10">
    <location>
        <begin position="62"/>
        <end position="110"/>
    </location>
</feature>
<evidence type="ECO:0000259" key="11">
    <source>
        <dbReference type="Pfam" id="PF05193"/>
    </source>
</evidence>
<comment type="similarity">
    <text evidence="2 8">Belongs to the peptidase M16 family.</text>
</comment>
<proteinExistence type="inferred from homology"/>
<dbReference type="PANTHER" id="PTHR43690">
    <property type="entry name" value="NARDILYSIN"/>
    <property type="match status" value="1"/>
</dbReference>
<dbReference type="Pfam" id="PF05193">
    <property type="entry name" value="Peptidase_M16_C"/>
    <property type="match status" value="2"/>
</dbReference>
<sequence>MNFFKRITIVTSIAAASFTGYAYGQDFQWKEAKSNGYSYKYVTNDPTSARYYTLKNGLTVILSPTSKDPRIQAYIATKAGSKTDPADHTGLAHYLEHMLFKGTDKFGSKDWAKEKPLLDQIDALYEKYNKTTDETQRKAIYKEIDRVSGEAAKYAIANEYDKMMAGMGADGTNAFTSFEQTVYTEDIPANVVDKFLAVQGERFREPVLRLFHTELEAVYEEKNRSLDDDADKVYDMMFASLFPNNNYGKQTTIGTIEHLKNPSLNAIRNYFNSYYVPNNMGIIMSGDFNPDEMIAKIDKAFSYMKPKTVPEYKVGQEKSITAPIVKEVVGPNPENVMLGFRFPGATTKDARLLNLVGNMLTNGQAGLIDLDLVKKQKLLGAYAYPYVLKDYSVLLLQGKPTEGQSLDEVKNLLLQEIDKLRKGEFSDDLIQSIVNNEKKSIIQKDEKYSSRASILMDEFTSDIDHKASLEYVDEISKLTKKDIMDFAAKYLQNNNYVAIYKRKGEDKSIVKVDKPTITPVSVNREDQSPFLKKIDEMPENAITPVWLNYDKDIAKNKLGSVDVLSVKNTDNALFRLYYHFDSGKWNNKILPLAAEYLEYLGTKNKSSETISKEFYKLASSFNVSAGNEETYVSLEGLNENFAQTASLFEDLIKNCQADQEALDAYKIRLKKARANAKQNKGTIMAGLRSYAQYGPQNPFNNVLSDAELDALKAEDLINVLHDLFNNKHRVLYYGPKSGNEVTAALTPVHKLPATLKELPKSKTFAQIPTDKNKVLFAHYDMVQAEVFWVRNADQYNSSTTPTVSLFNNYFGGGMGSIVFQTIRESKALAYSTYSYFALPSKKEDKDMVMAYVGTQADKFNEATTAMNELLTDLPKSDQLFETAKSGLKKTIASERITQDGIIFSYLKAQKLGNNFDMRKNVYEQAPKLAFTDISNFHDKQMKGKNYTYCIVSSQDKVNEADMKKLGEVKKLSLTEVFGY</sequence>
<dbReference type="RefSeq" id="WP_034714422.1">
    <property type="nucleotide sequence ID" value="NZ_JPRH01000010.1"/>
</dbReference>
<evidence type="ECO:0000256" key="2">
    <source>
        <dbReference type="ARBA" id="ARBA00007261"/>
    </source>
</evidence>
<dbReference type="InterPro" id="IPR007863">
    <property type="entry name" value="Peptidase_M16_C"/>
</dbReference>
<evidence type="ECO:0000256" key="8">
    <source>
        <dbReference type="RuleBase" id="RU004447"/>
    </source>
</evidence>
<keyword evidence="6" id="KW-0862">Zinc</keyword>
<dbReference type="STRING" id="445961.IW15_19225"/>
<evidence type="ECO:0000313" key="12">
    <source>
        <dbReference type="EMBL" id="KFF10474.1"/>
    </source>
</evidence>
<keyword evidence="9" id="KW-0732">Signal</keyword>
<dbReference type="SUPFAM" id="SSF63411">
    <property type="entry name" value="LuxS/MPP-like metallohydrolase"/>
    <property type="match status" value="4"/>
</dbReference>
<reference evidence="12 13" key="1">
    <citation type="submission" date="2014-07" db="EMBL/GenBank/DDBJ databases">
        <title>Genome of Chryseobacterium soli DSM 19298.</title>
        <authorList>
            <person name="Stropko S.J."/>
            <person name="Pipes S.E."/>
            <person name="Newman J."/>
        </authorList>
    </citation>
    <scope>NUCLEOTIDE SEQUENCE [LARGE SCALE GENOMIC DNA]</scope>
    <source>
        <strain evidence="12 13">DSM 19298</strain>
    </source>
</reference>
<dbReference type="Proteomes" id="UP000028705">
    <property type="component" value="Unassembled WGS sequence"/>
</dbReference>
<dbReference type="InterPro" id="IPR050626">
    <property type="entry name" value="Peptidase_M16"/>
</dbReference>
<evidence type="ECO:0000313" key="13">
    <source>
        <dbReference type="Proteomes" id="UP000028705"/>
    </source>
</evidence>
<comment type="cofactor">
    <cofactor evidence="1">
        <name>Zn(2+)</name>
        <dbReference type="ChEBI" id="CHEBI:29105"/>
    </cofactor>
</comment>
<keyword evidence="5" id="KW-0378">Hydrolase</keyword>
<dbReference type="Pfam" id="PF00675">
    <property type="entry name" value="Peptidase_M16"/>
    <property type="match status" value="1"/>
</dbReference>
<dbReference type="GO" id="GO:0004222">
    <property type="term" value="F:metalloendopeptidase activity"/>
    <property type="evidence" value="ECO:0007669"/>
    <property type="project" value="InterPro"/>
</dbReference>
<dbReference type="AlphaFoldDB" id="A0A086A1B0"/>
<gene>
    <name evidence="12" type="ORF">IW15_19225</name>
</gene>
<dbReference type="PROSITE" id="PS00143">
    <property type="entry name" value="INSULINASE"/>
    <property type="match status" value="1"/>
</dbReference>
<evidence type="ECO:0000256" key="6">
    <source>
        <dbReference type="ARBA" id="ARBA00022833"/>
    </source>
</evidence>
<dbReference type="GO" id="GO:0006508">
    <property type="term" value="P:proteolysis"/>
    <property type="evidence" value="ECO:0007669"/>
    <property type="project" value="UniProtKB-KW"/>
</dbReference>
<feature type="chain" id="PRO_5001802056" evidence="9">
    <location>
        <begin position="23"/>
        <end position="979"/>
    </location>
</feature>
<protein>
    <submittedName>
        <fullName evidence="12">Peptidase M16</fullName>
    </submittedName>
</protein>
<evidence type="ECO:0000256" key="5">
    <source>
        <dbReference type="ARBA" id="ARBA00022801"/>
    </source>
</evidence>
<keyword evidence="13" id="KW-1185">Reference proteome</keyword>
<dbReference type="OrthoDB" id="9811314at2"/>
<keyword evidence="4" id="KW-0479">Metal-binding</keyword>
<organism evidence="12 13">
    <name type="scientific">Chryseobacterium soli</name>
    <dbReference type="NCBI Taxonomy" id="445961"/>
    <lineage>
        <taxon>Bacteria</taxon>
        <taxon>Pseudomonadati</taxon>
        <taxon>Bacteroidota</taxon>
        <taxon>Flavobacteriia</taxon>
        <taxon>Flavobacteriales</taxon>
        <taxon>Weeksellaceae</taxon>
        <taxon>Chryseobacterium group</taxon>
        <taxon>Chryseobacterium</taxon>
    </lineage>
</organism>
<feature type="domain" description="Peptidase M16 C-terminal" evidence="11">
    <location>
        <begin position="758"/>
        <end position="886"/>
    </location>
</feature>
<dbReference type="InterPro" id="IPR001431">
    <property type="entry name" value="Pept_M16_Zn_BS"/>
</dbReference>
<accession>A0A086A1B0</accession>
<dbReference type="InterPro" id="IPR011765">
    <property type="entry name" value="Pept_M16_N"/>
</dbReference>
<evidence type="ECO:0000256" key="7">
    <source>
        <dbReference type="ARBA" id="ARBA00023049"/>
    </source>
</evidence>
<dbReference type="eggNOG" id="COG0612">
    <property type="taxonomic scope" value="Bacteria"/>
</dbReference>